<evidence type="ECO:0000256" key="6">
    <source>
        <dbReference type="ARBA" id="ARBA00023136"/>
    </source>
</evidence>
<dbReference type="RefSeq" id="WP_113659810.1">
    <property type="nucleotide sequence ID" value="NZ_KZ845671.1"/>
</dbReference>
<feature type="transmembrane region" description="Helical" evidence="7">
    <location>
        <begin position="64"/>
        <end position="83"/>
    </location>
</feature>
<keyword evidence="3" id="KW-1003">Cell membrane</keyword>
<organism evidence="8 9">
    <name type="scientific">Thermoflavimicrobium daqui</name>
    <dbReference type="NCBI Taxonomy" id="2137476"/>
    <lineage>
        <taxon>Bacteria</taxon>
        <taxon>Bacillati</taxon>
        <taxon>Bacillota</taxon>
        <taxon>Bacilli</taxon>
        <taxon>Bacillales</taxon>
        <taxon>Thermoactinomycetaceae</taxon>
        <taxon>Thermoflavimicrobium</taxon>
    </lineage>
</organism>
<evidence type="ECO:0000313" key="9">
    <source>
        <dbReference type="Proteomes" id="UP000251213"/>
    </source>
</evidence>
<dbReference type="GO" id="GO:0005886">
    <property type="term" value="C:plasma membrane"/>
    <property type="evidence" value="ECO:0007669"/>
    <property type="project" value="UniProtKB-SubCell"/>
</dbReference>
<reference evidence="8 9" key="1">
    <citation type="submission" date="2018-06" db="EMBL/GenBank/DDBJ databases">
        <title>Thermoflavimicrobium daqus sp. nov., a thermophilic microbe isolated from Moutai-flavour Daqu.</title>
        <authorList>
            <person name="Wang X."/>
            <person name="Zhou H."/>
        </authorList>
    </citation>
    <scope>NUCLEOTIDE SEQUENCE [LARGE SCALE GENOMIC DNA]</scope>
    <source>
        <strain evidence="8 9">FBKL4.011</strain>
    </source>
</reference>
<evidence type="ECO:0000256" key="3">
    <source>
        <dbReference type="ARBA" id="ARBA00022475"/>
    </source>
</evidence>
<evidence type="ECO:0000256" key="2">
    <source>
        <dbReference type="ARBA" id="ARBA00022448"/>
    </source>
</evidence>
<dbReference type="Gene3D" id="1.20.1250.20">
    <property type="entry name" value="MFS general substrate transporter like domains"/>
    <property type="match status" value="1"/>
</dbReference>
<evidence type="ECO:0008006" key="10">
    <source>
        <dbReference type="Google" id="ProtNLM"/>
    </source>
</evidence>
<evidence type="ECO:0000313" key="8">
    <source>
        <dbReference type="EMBL" id="RAL22567.1"/>
    </source>
</evidence>
<comment type="subcellular location">
    <subcellularLocation>
        <location evidence="1">Cell membrane</location>
        <topology evidence="1">Multi-pass membrane protein</topology>
    </subcellularLocation>
</comment>
<keyword evidence="4 7" id="KW-0812">Transmembrane</keyword>
<evidence type="ECO:0000256" key="1">
    <source>
        <dbReference type="ARBA" id="ARBA00004651"/>
    </source>
</evidence>
<keyword evidence="2" id="KW-0813">Transport</keyword>
<dbReference type="PANTHER" id="PTHR43266:SF10">
    <property type="entry name" value="BACILYSIN EXPORTER BACE-RELATED"/>
    <property type="match status" value="1"/>
</dbReference>
<dbReference type="AlphaFoldDB" id="A0A364K2G0"/>
<gene>
    <name evidence="8" type="ORF">DL897_14240</name>
</gene>
<feature type="transmembrane region" description="Helical" evidence="7">
    <location>
        <begin position="31"/>
        <end position="52"/>
    </location>
</feature>
<dbReference type="EMBL" id="QJKK01000009">
    <property type="protein sequence ID" value="RAL22567.1"/>
    <property type="molecule type" value="Genomic_DNA"/>
</dbReference>
<accession>A0A364K2G0</accession>
<dbReference type="InterPro" id="IPR036259">
    <property type="entry name" value="MFS_trans_sf"/>
</dbReference>
<keyword evidence="6 7" id="KW-0472">Membrane</keyword>
<dbReference type="Proteomes" id="UP000251213">
    <property type="component" value="Unassembled WGS sequence"/>
</dbReference>
<evidence type="ECO:0000256" key="5">
    <source>
        <dbReference type="ARBA" id="ARBA00022989"/>
    </source>
</evidence>
<dbReference type="PANTHER" id="PTHR43266">
    <property type="entry name" value="MACROLIDE-EFFLUX PROTEIN"/>
    <property type="match status" value="1"/>
</dbReference>
<comment type="caution">
    <text evidence="8">The sequence shown here is derived from an EMBL/GenBank/DDBJ whole genome shotgun (WGS) entry which is preliminary data.</text>
</comment>
<evidence type="ECO:0000256" key="7">
    <source>
        <dbReference type="SAM" id="Phobius"/>
    </source>
</evidence>
<feature type="transmembrane region" description="Helical" evidence="7">
    <location>
        <begin position="89"/>
        <end position="106"/>
    </location>
</feature>
<sequence>MTQGLSALGNAISYFTIVFWLTQTAPKKDLIFLLTVLSLITLIPRFVISPIAGVWVDRFDRKKIMLVADLLQGFLMIVLLFAFYEDLNVWILFSLLGVMALINQVTES</sequence>
<dbReference type="SUPFAM" id="SSF103473">
    <property type="entry name" value="MFS general substrate transporter"/>
    <property type="match status" value="1"/>
</dbReference>
<feature type="transmembrane region" description="Helical" evidence="7">
    <location>
        <begin position="7"/>
        <end position="25"/>
    </location>
</feature>
<keyword evidence="9" id="KW-1185">Reference proteome</keyword>
<keyword evidence="5 7" id="KW-1133">Transmembrane helix</keyword>
<name>A0A364K2G0_9BACL</name>
<dbReference type="OrthoDB" id="9775268at2"/>
<proteinExistence type="predicted"/>
<evidence type="ECO:0000256" key="4">
    <source>
        <dbReference type="ARBA" id="ARBA00022692"/>
    </source>
</evidence>
<reference evidence="8 9" key="2">
    <citation type="submission" date="2018-06" db="EMBL/GenBank/DDBJ databases">
        <authorList>
            <person name="Zhirakovskaya E."/>
        </authorList>
    </citation>
    <scope>NUCLEOTIDE SEQUENCE [LARGE SCALE GENOMIC DNA]</scope>
    <source>
        <strain evidence="8 9">FBKL4.011</strain>
    </source>
</reference>
<protein>
    <recommendedName>
        <fullName evidence="10">MFS transporter</fullName>
    </recommendedName>
</protein>